<evidence type="ECO:0000259" key="1">
    <source>
        <dbReference type="Pfam" id="PF22262"/>
    </source>
</evidence>
<sequence>MNKLELLTDFLNEHRDKPFETGQNDCALFISDWFRLLTGIDFSCEFRGCYSSDAGSARLIAEKGYGDLFGLVSTVLDERGVRLDSPKLAQRGDIAWCKRGDVTLCGIVGGDGIYALSTDGLVCVPLRFASVAWRVELGERCSVVC</sequence>
<evidence type="ECO:0000313" key="2">
    <source>
        <dbReference type="EMBL" id="XAG86533.1"/>
    </source>
</evidence>
<proteinExistence type="predicted"/>
<dbReference type="Pfam" id="PF22262">
    <property type="entry name" value="DUF6950"/>
    <property type="match status" value="1"/>
</dbReference>
<protein>
    <recommendedName>
        <fullName evidence="1">DUF6950 domain-containing protein</fullName>
    </recommendedName>
</protein>
<gene>
    <name evidence="2" type="ORF">MRM63_15605</name>
</gene>
<name>A0AAU6VM35_UNCXX</name>
<organism evidence="2">
    <name type="scientific">bacterium 19MO03SA05</name>
    <dbReference type="NCBI Taxonomy" id="2920620"/>
    <lineage>
        <taxon>Bacteria</taxon>
    </lineage>
</organism>
<dbReference type="InterPro" id="IPR053802">
    <property type="entry name" value="DUF6950"/>
</dbReference>
<dbReference type="EMBL" id="CP095351">
    <property type="protein sequence ID" value="XAG86533.1"/>
    <property type="molecule type" value="Genomic_DNA"/>
</dbReference>
<accession>A0AAU6VM35</accession>
<dbReference type="AlphaFoldDB" id="A0AAU6VM35"/>
<feature type="domain" description="DUF6950" evidence="1">
    <location>
        <begin position="7"/>
        <end position="135"/>
    </location>
</feature>
<reference evidence="2" key="1">
    <citation type="submission" date="2022-03" db="EMBL/GenBank/DDBJ databases">
        <title>Sea Food Isolates.</title>
        <authorList>
            <person name="Li c."/>
        </authorList>
    </citation>
    <scope>NUCLEOTIDE SEQUENCE</scope>
    <source>
        <strain evidence="2">19MO03SA05</strain>
    </source>
</reference>